<dbReference type="EMBL" id="JXLP01000025">
    <property type="protein sequence ID" value="KIL74167.1"/>
    <property type="molecule type" value="Genomic_DNA"/>
</dbReference>
<dbReference type="RefSeq" id="WP_052477433.1">
    <property type="nucleotide sequence ID" value="NZ_JARTHD010000048.1"/>
</dbReference>
<accession>A0ABR5AP85</accession>
<reference evidence="2 3" key="1">
    <citation type="submission" date="2015-01" db="EMBL/GenBank/DDBJ databases">
        <title>Genome Assembly of Bacillus badius MTCC 1458.</title>
        <authorList>
            <person name="Verma A."/>
            <person name="Khatri I."/>
            <person name="Mual P."/>
            <person name="Subramanian S."/>
            <person name="Krishnamurthi S."/>
        </authorList>
    </citation>
    <scope>NUCLEOTIDE SEQUENCE [LARGE SCALE GENOMIC DNA]</scope>
    <source>
        <strain evidence="2 3">MTCC 1458</strain>
    </source>
</reference>
<feature type="compositionally biased region" description="Basic and acidic residues" evidence="1">
    <location>
        <begin position="80"/>
        <end position="93"/>
    </location>
</feature>
<sequence length="101" mass="12059">MDKQQVFQILQTINAAYARFEVTDERLILWSEMLQGMDYSKVNARLKQHIKENRFPPSISEISVYEQPANNHLEKVKQWEREGAARIERDKNRPKPTNPYR</sequence>
<protein>
    <recommendedName>
        <fullName evidence="4">Replicative helicase inhibitor G39P N-terminal domain-containing protein</fullName>
    </recommendedName>
</protein>
<organism evidence="2 3">
    <name type="scientific">Bacillus badius</name>
    <dbReference type="NCBI Taxonomy" id="1455"/>
    <lineage>
        <taxon>Bacteria</taxon>
        <taxon>Bacillati</taxon>
        <taxon>Bacillota</taxon>
        <taxon>Bacilli</taxon>
        <taxon>Bacillales</taxon>
        <taxon>Bacillaceae</taxon>
        <taxon>Pseudobacillus</taxon>
    </lineage>
</organism>
<proteinExistence type="predicted"/>
<keyword evidence="3" id="KW-1185">Reference proteome</keyword>
<comment type="caution">
    <text evidence="2">The sequence shown here is derived from an EMBL/GenBank/DDBJ whole genome shotgun (WGS) entry which is preliminary data.</text>
</comment>
<dbReference type="Gene3D" id="1.10.8.200">
    <property type="entry name" value="Replisome organizer (g39p helicase loader/inhibitor protein)"/>
    <property type="match status" value="1"/>
</dbReference>
<dbReference type="Proteomes" id="UP000031982">
    <property type="component" value="Unassembled WGS sequence"/>
</dbReference>
<feature type="region of interest" description="Disordered" evidence="1">
    <location>
        <begin position="80"/>
        <end position="101"/>
    </location>
</feature>
<evidence type="ECO:0008006" key="4">
    <source>
        <dbReference type="Google" id="ProtNLM"/>
    </source>
</evidence>
<evidence type="ECO:0000313" key="3">
    <source>
        <dbReference type="Proteomes" id="UP000031982"/>
    </source>
</evidence>
<evidence type="ECO:0000256" key="1">
    <source>
        <dbReference type="SAM" id="MobiDB-lite"/>
    </source>
</evidence>
<name>A0ABR5AP85_BACBA</name>
<evidence type="ECO:0000313" key="2">
    <source>
        <dbReference type="EMBL" id="KIL74167.1"/>
    </source>
</evidence>
<gene>
    <name evidence="2" type="ORF">SD77_2908</name>
</gene>